<dbReference type="Gene3D" id="3.30.160.250">
    <property type="match status" value="1"/>
</dbReference>
<evidence type="ECO:0000259" key="1">
    <source>
        <dbReference type="Pfam" id="PF15919"/>
    </source>
</evidence>
<dbReference type="AlphaFoldDB" id="A0A1F5G8T6"/>
<dbReference type="Proteomes" id="UP000178577">
    <property type="component" value="Unassembled WGS sequence"/>
</dbReference>
<dbReference type="EMBL" id="MFAY01000043">
    <property type="protein sequence ID" value="OGD88303.1"/>
    <property type="molecule type" value="Genomic_DNA"/>
</dbReference>
<proteinExistence type="predicted"/>
<protein>
    <recommendedName>
        <fullName evidence="1">HicB-like antitoxin of toxin-antitoxin system domain-containing protein</fullName>
    </recommendedName>
</protein>
<accession>A0A1F5G8T6</accession>
<dbReference type="InterPro" id="IPR035069">
    <property type="entry name" value="TTHA1013/TTHA0281-like"/>
</dbReference>
<feature type="domain" description="HicB-like antitoxin of toxin-antitoxin system" evidence="1">
    <location>
        <begin position="9"/>
        <end position="63"/>
    </location>
</feature>
<dbReference type="SUPFAM" id="SSF143100">
    <property type="entry name" value="TTHA1013/TTHA0281-like"/>
    <property type="match status" value="1"/>
</dbReference>
<evidence type="ECO:0000313" key="3">
    <source>
        <dbReference type="Proteomes" id="UP000178577"/>
    </source>
</evidence>
<sequence>MKTAKVLKFPVYLEYDFEYGGYVVDCPTLPGCMTQGKTKKEALTNIKEAIRGYLVVLKKHGKTAIPLVDTRPHFVSVTI</sequence>
<comment type="caution">
    <text evidence="2">The sequence shown here is derived from an EMBL/GenBank/DDBJ whole genome shotgun (WGS) entry which is preliminary data.</text>
</comment>
<dbReference type="PANTHER" id="PTHR34504">
    <property type="entry name" value="ANTITOXIN HICB"/>
    <property type="match status" value="1"/>
</dbReference>
<dbReference type="PANTHER" id="PTHR34504:SF2">
    <property type="entry name" value="UPF0150 PROTEIN SSL0259"/>
    <property type="match status" value="1"/>
</dbReference>
<reference evidence="2 3" key="1">
    <citation type="journal article" date="2016" name="Nat. Commun.">
        <title>Thousands of microbial genomes shed light on interconnected biogeochemical processes in an aquifer system.</title>
        <authorList>
            <person name="Anantharaman K."/>
            <person name="Brown C.T."/>
            <person name="Hug L.A."/>
            <person name="Sharon I."/>
            <person name="Castelle C.J."/>
            <person name="Probst A.J."/>
            <person name="Thomas B.C."/>
            <person name="Singh A."/>
            <person name="Wilkins M.J."/>
            <person name="Karaoz U."/>
            <person name="Brodie E.L."/>
            <person name="Williams K.H."/>
            <person name="Hubbard S.S."/>
            <person name="Banfield J.F."/>
        </authorList>
    </citation>
    <scope>NUCLEOTIDE SEQUENCE [LARGE SCALE GENOMIC DNA]</scope>
</reference>
<name>A0A1F5G8T6_9BACT</name>
<dbReference type="Pfam" id="PF15919">
    <property type="entry name" value="HicB_lk_antitox"/>
    <property type="match status" value="1"/>
</dbReference>
<dbReference type="InterPro" id="IPR031807">
    <property type="entry name" value="HicB-like"/>
</dbReference>
<evidence type="ECO:0000313" key="2">
    <source>
        <dbReference type="EMBL" id="OGD88303.1"/>
    </source>
</evidence>
<dbReference type="InterPro" id="IPR051404">
    <property type="entry name" value="TA_system_antitoxin"/>
</dbReference>
<gene>
    <name evidence="2" type="ORF">A2693_00315</name>
</gene>
<organism evidence="2 3">
    <name type="scientific">Candidatus Curtissbacteria bacterium RIFCSPHIGHO2_01_FULL_40_12</name>
    <dbReference type="NCBI Taxonomy" id="1797710"/>
    <lineage>
        <taxon>Bacteria</taxon>
        <taxon>Candidatus Curtissiibacteriota</taxon>
    </lineage>
</organism>